<feature type="chain" id="PRO_5044805515" evidence="1">
    <location>
        <begin position="23"/>
        <end position="82"/>
    </location>
</feature>
<dbReference type="AlphaFoldDB" id="A0ABD3K800"/>
<comment type="caution">
    <text evidence="2">The sequence shown here is derived from an EMBL/GenBank/DDBJ whole genome shotgun (WGS) entry which is preliminary data.</text>
</comment>
<keyword evidence="1" id="KW-0732">Signal</keyword>
<protein>
    <submittedName>
        <fullName evidence="2">Uncharacterized protein</fullName>
    </submittedName>
</protein>
<evidence type="ECO:0000313" key="2">
    <source>
        <dbReference type="EMBL" id="KAL3736141.1"/>
    </source>
</evidence>
<keyword evidence="3" id="KW-1185">Reference proteome</keyword>
<reference evidence="2 3" key="1">
    <citation type="submission" date="2024-11" db="EMBL/GenBank/DDBJ databases">
        <title>Chromosome-level genome assembly of Eucalyptus globulus Labill. provides insights into its genome evolution.</title>
        <authorList>
            <person name="Li X."/>
        </authorList>
    </citation>
    <scope>NUCLEOTIDE SEQUENCE [LARGE SCALE GENOMIC DNA]</scope>
    <source>
        <strain evidence="2">CL2024</strain>
        <tissue evidence="2">Fresh tender leaves</tissue>
    </source>
</reference>
<evidence type="ECO:0000313" key="3">
    <source>
        <dbReference type="Proteomes" id="UP001634007"/>
    </source>
</evidence>
<evidence type="ECO:0000256" key="1">
    <source>
        <dbReference type="SAM" id="SignalP"/>
    </source>
</evidence>
<gene>
    <name evidence="2" type="ORF">ACJRO7_025142</name>
</gene>
<sequence>MAASSNVAFAFILILAVHTNHASPSSEARKLLVGMDKLIDRPHAHVVKASAPPFSFIKNRECTSLKSERALLESHPSPGDGH</sequence>
<name>A0ABD3K800_EUCGL</name>
<accession>A0ABD3K800</accession>
<dbReference type="Proteomes" id="UP001634007">
    <property type="component" value="Unassembled WGS sequence"/>
</dbReference>
<feature type="signal peptide" evidence="1">
    <location>
        <begin position="1"/>
        <end position="22"/>
    </location>
</feature>
<proteinExistence type="predicted"/>
<organism evidence="2 3">
    <name type="scientific">Eucalyptus globulus</name>
    <name type="common">Tasmanian blue gum</name>
    <dbReference type="NCBI Taxonomy" id="34317"/>
    <lineage>
        <taxon>Eukaryota</taxon>
        <taxon>Viridiplantae</taxon>
        <taxon>Streptophyta</taxon>
        <taxon>Embryophyta</taxon>
        <taxon>Tracheophyta</taxon>
        <taxon>Spermatophyta</taxon>
        <taxon>Magnoliopsida</taxon>
        <taxon>eudicotyledons</taxon>
        <taxon>Gunneridae</taxon>
        <taxon>Pentapetalae</taxon>
        <taxon>rosids</taxon>
        <taxon>malvids</taxon>
        <taxon>Myrtales</taxon>
        <taxon>Myrtaceae</taxon>
        <taxon>Myrtoideae</taxon>
        <taxon>Eucalypteae</taxon>
        <taxon>Eucalyptus</taxon>
    </lineage>
</organism>
<dbReference type="EMBL" id="JBJKBG010000006">
    <property type="protein sequence ID" value="KAL3736141.1"/>
    <property type="molecule type" value="Genomic_DNA"/>
</dbReference>